<dbReference type="RefSeq" id="WP_219762177.1">
    <property type="nucleotide sequence ID" value="NZ_JAHYBZ010000002.1"/>
</dbReference>
<dbReference type="Pfam" id="PF03567">
    <property type="entry name" value="Sulfotransfer_2"/>
    <property type="match status" value="1"/>
</dbReference>
<gene>
    <name evidence="1" type="ORF">KPL78_06940</name>
</gene>
<dbReference type="Proteomes" id="UP001196565">
    <property type="component" value="Unassembled WGS sequence"/>
</dbReference>
<sequence>MIVSNRLRIVYQPVPKNACTTIKTMVFHADAGRPFDIAAQSSAPDGHIHHIYPTMPADPAKLVRYDRYDMIVVLRDPLERFISGYRNRIATYRDILHTTRARPDAAKMLEEAGLPAVPDINTFAARLPFYMRVCGTTAHHFRPQAAYVSAALPLAGRPRRMEDLPEIAALLSERAGFEIPLPKLQTAGNTLPVDPLTEANLATLRRFYAADWDLLAQG</sequence>
<evidence type="ECO:0000313" key="1">
    <source>
        <dbReference type="EMBL" id="MBW6397575.1"/>
    </source>
</evidence>
<protein>
    <submittedName>
        <fullName evidence="1">Sulfotransferase family protein</fullName>
    </submittedName>
</protein>
<reference evidence="1 2" key="1">
    <citation type="submission" date="2021-07" db="EMBL/GenBank/DDBJ databases">
        <authorList>
            <person name="So Y."/>
        </authorList>
    </citation>
    <scope>NUCLEOTIDE SEQUENCE [LARGE SCALE GENOMIC DNA]</scope>
    <source>
        <strain evidence="1 2">HJA6</strain>
    </source>
</reference>
<keyword evidence="2" id="KW-1185">Reference proteome</keyword>
<proteinExistence type="predicted"/>
<organism evidence="1 2">
    <name type="scientific">Roseomonas alba</name>
    <dbReference type="NCBI Taxonomy" id="2846776"/>
    <lineage>
        <taxon>Bacteria</taxon>
        <taxon>Pseudomonadati</taxon>
        <taxon>Pseudomonadota</taxon>
        <taxon>Alphaproteobacteria</taxon>
        <taxon>Acetobacterales</taxon>
        <taxon>Roseomonadaceae</taxon>
        <taxon>Roseomonas</taxon>
    </lineage>
</organism>
<comment type="caution">
    <text evidence="1">The sequence shown here is derived from an EMBL/GenBank/DDBJ whole genome shotgun (WGS) entry which is preliminary data.</text>
</comment>
<dbReference type="EMBL" id="JAHYBZ010000002">
    <property type="protein sequence ID" value="MBW6397575.1"/>
    <property type="molecule type" value="Genomic_DNA"/>
</dbReference>
<name>A0ABS7A654_9PROT</name>
<dbReference type="InterPro" id="IPR005331">
    <property type="entry name" value="Sulfotransferase"/>
</dbReference>
<accession>A0ABS7A654</accession>
<evidence type="ECO:0000313" key="2">
    <source>
        <dbReference type="Proteomes" id="UP001196565"/>
    </source>
</evidence>